<dbReference type="GO" id="GO:0006282">
    <property type="term" value="P:regulation of DNA repair"/>
    <property type="evidence" value="ECO:0007669"/>
    <property type="project" value="UniProtKB-UniRule"/>
</dbReference>
<gene>
    <name evidence="5" type="primary">recX</name>
    <name evidence="10" type="ORF">CVT63_01845</name>
</gene>
<sequence>MEKAPPDASSDDCRRGEGGPDTRALERALRFIEYRPRSAEEIRERLRRWGYDADIANQVILFLEAAGIVDDSEFARLFMNELLRKELGYYRIRSELQKKRLNRDLVEEQMASYPIEKETERACAVAERRLERVSGEDSLAAQKKISKYLVRRGYSSHVARAAIRLAARVDTQTGRELE</sequence>
<reference evidence="10 11" key="1">
    <citation type="journal article" date="2017" name="ISME J.">
        <title>Potential for microbial H2 and metal transformations associated with novel bacteria and archaea in deep terrestrial subsurface sediments.</title>
        <authorList>
            <person name="Hernsdorf A.W."/>
            <person name="Amano Y."/>
            <person name="Miyakawa K."/>
            <person name="Ise K."/>
            <person name="Suzuki Y."/>
            <person name="Anantharaman K."/>
            <person name="Probst A."/>
            <person name="Burstein D."/>
            <person name="Thomas B.C."/>
            <person name="Banfield J.F."/>
        </authorList>
    </citation>
    <scope>NUCLEOTIDE SEQUENCE [LARGE SCALE GENOMIC DNA]</scope>
    <source>
        <strain evidence="10">HGW-Actinobacteria-3</strain>
    </source>
</reference>
<evidence type="ECO:0000256" key="6">
    <source>
        <dbReference type="SAM" id="MobiDB-lite"/>
    </source>
</evidence>
<dbReference type="InterPro" id="IPR053925">
    <property type="entry name" value="RecX_HTH_3rd"/>
</dbReference>
<evidence type="ECO:0000259" key="9">
    <source>
        <dbReference type="Pfam" id="PF21982"/>
    </source>
</evidence>
<dbReference type="InterPro" id="IPR053926">
    <property type="entry name" value="RecX_HTH_1st"/>
</dbReference>
<dbReference type="PANTHER" id="PTHR33602">
    <property type="entry name" value="REGULATORY PROTEIN RECX FAMILY PROTEIN"/>
    <property type="match status" value="1"/>
</dbReference>
<dbReference type="HAMAP" id="MF_01114">
    <property type="entry name" value="RecX"/>
    <property type="match status" value="1"/>
</dbReference>
<keyword evidence="4 5" id="KW-0963">Cytoplasm</keyword>
<evidence type="ECO:0000313" key="11">
    <source>
        <dbReference type="Proteomes" id="UP000233654"/>
    </source>
</evidence>
<feature type="domain" description="RecX first three-helical" evidence="9">
    <location>
        <begin position="24"/>
        <end position="63"/>
    </location>
</feature>
<feature type="domain" description="RecX second three-helical" evidence="7">
    <location>
        <begin position="70"/>
        <end position="108"/>
    </location>
</feature>
<evidence type="ECO:0000313" key="10">
    <source>
        <dbReference type="EMBL" id="PKQ28613.1"/>
    </source>
</evidence>
<dbReference type="InterPro" id="IPR003783">
    <property type="entry name" value="Regulatory_RecX"/>
</dbReference>
<comment type="subcellular location">
    <subcellularLocation>
        <location evidence="1 5">Cytoplasm</location>
    </subcellularLocation>
</comment>
<feature type="domain" description="RecX third three-helical" evidence="8">
    <location>
        <begin position="117"/>
        <end position="163"/>
    </location>
</feature>
<protein>
    <recommendedName>
        <fullName evidence="3 5">Regulatory protein RecX</fullName>
    </recommendedName>
</protein>
<comment type="similarity">
    <text evidence="2 5">Belongs to the RecX family.</text>
</comment>
<evidence type="ECO:0000259" key="8">
    <source>
        <dbReference type="Pfam" id="PF21981"/>
    </source>
</evidence>
<dbReference type="Pfam" id="PF21981">
    <property type="entry name" value="RecX_HTH3"/>
    <property type="match status" value="1"/>
</dbReference>
<accession>A0A2N3G7E6</accession>
<dbReference type="Gene3D" id="1.10.10.10">
    <property type="entry name" value="Winged helix-like DNA-binding domain superfamily/Winged helix DNA-binding domain"/>
    <property type="match status" value="3"/>
</dbReference>
<feature type="region of interest" description="Disordered" evidence="6">
    <location>
        <begin position="1"/>
        <end position="21"/>
    </location>
</feature>
<comment type="function">
    <text evidence="5">Modulates RecA activity.</text>
</comment>
<dbReference type="InterPro" id="IPR053924">
    <property type="entry name" value="RecX_HTH_2nd"/>
</dbReference>
<name>A0A2N3G7E6_9ACTN</name>
<dbReference type="EMBL" id="PHEX01000010">
    <property type="protein sequence ID" value="PKQ28613.1"/>
    <property type="molecule type" value="Genomic_DNA"/>
</dbReference>
<proteinExistence type="inferred from homology"/>
<evidence type="ECO:0000256" key="3">
    <source>
        <dbReference type="ARBA" id="ARBA00018111"/>
    </source>
</evidence>
<evidence type="ECO:0000256" key="1">
    <source>
        <dbReference type="ARBA" id="ARBA00004496"/>
    </source>
</evidence>
<dbReference type="AlphaFoldDB" id="A0A2N3G7E6"/>
<organism evidence="10 11">
    <name type="scientific">Candidatus Anoxymicrobium japonicum</name>
    <dbReference type="NCBI Taxonomy" id="2013648"/>
    <lineage>
        <taxon>Bacteria</taxon>
        <taxon>Bacillati</taxon>
        <taxon>Actinomycetota</taxon>
        <taxon>Candidatus Geothermincolia</taxon>
        <taxon>Candidatus Geothermincolales</taxon>
        <taxon>Candidatus Anoxymicrobiaceae</taxon>
        <taxon>Candidatus Anoxymicrobium</taxon>
    </lineage>
</organism>
<comment type="caution">
    <text evidence="10">The sequence shown here is derived from an EMBL/GenBank/DDBJ whole genome shotgun (WGS) entry which is preliminary data.</text>
</comment>
<dbReference type="Proteomes" id="UP000233654">
    <property type="component" value="Unassembled WGS sequence"/>
</dbReference>
<evidence type="ECO:0000256" key="5">
    <source>
        <dbReference type="HAMAP-Rule" id="MF_01114"/>
    </source>
</evidence>
<evidence type="ECO:0000259" key="7">
    <source>
        <dbReference type="Pfam" id="PF02631"/>
    </source>
</evidence>
<dbReference type="GO" id="GO:0005737">
    <property type="term" value="C:cytoplasm"/>
    <property type="evidence" value="ECO:0007669"/>
    <property type="project" value="UniProtKB-SubCell"/>
</dbReference>
<dbReference type="InterPro" id="IPR036388">
    <property type="entry name" value="WH-like_DNA-bd_sf"/>
</dbReference>
<evidence type="ECO:0000256" key="2">
    <source>
        <dbReference type="ARBA" id="ARBA00009695"/>
    </source>
</evidence>
<evidence type="ECO:0000256" key="4">
    <source>
        <dbReference type="ARBA" id="ARBA00022490"/>
    </source>
</evidence>
<dbReference type="Pfam" id="PF21982">
    <property type="entry name" value="RecX_HTH1"/>
    <property type="match status" value="1"/>
</dbReference>
<dbReference type="PANTHER" id="PTHR33602:SF1">
    <property type="entry name" value="REGULATORY PROTEIN RECX FAMILY PROTEIN"/>
    <property type="match status" value="1"/>
</dbReference>
<dbReference type="Pfam" id="PF02631">
    <property type="entry name" value="RecX_HTH2"/>
    <property type="match status" value="1"/>
</dbReference>